<dbReference type="AlphaFoldDB" id="B4K1U3"/>
<dbReference type="Proteomes" id="UP000001070">
    <property type="component" value="Unassembled WGS sequence"/>
</dbReference>
<dbReference type="HOGENOM" id="CLU_125643_0_0_1"/>
<gene>
    <name evidence="1" type="primary">Dgri\GH23713</name>
    <name evidence="1" type="ORF">Dgri_GH23713</name>
</gene>
<dbReference type="InParanoid" id="B4K1U3"/>
<dbReference type="eggNOG" id="ENOG502T6RY">
    <property type="taxonomic scope" value="Eukaryota"/>
</dbReference>
<dbReference type="OrthoDB" id="7882855at2759"/>
<evidence type="ECO:0000313" key="2">
    <source>
        <dbReference type="Proteomes" id="UP000001070"/>
    </source>
</evidence>
<proteinExistence type="predicted"/>
<evidence type="ECO:0000313" key="1">
    <source>
        <dbReference type="EMBL" id="EDW04943.1"/>
    </source>
</evidence>
<dbReference type="OMA" id="NIAMANC"/>
<name>B4K1U3_DROGR</name>
<dbReference type="PhylomeDB" id="B4K1U3"/>
<protein>
    <submittedName>
        <fullName evidence="1">GH23713</fullName>
    </submittedName>
</protein>
<dbReference type="STRING" id="7222.B4K1U3"/>
<dbReference type="EMBL" id="CH917857">
    <property type="protein sequence ID" value="EDW04943.1"/>
    <property type="molecule type" value="Genomic_DNA"/>
</dbReference>
<accession>B4K1U3</accession>
<sequence>MDTSSADAHGLVSKGGQASQLALPRIERITDVPQFMKESQNFNGSIEKLTKFIENQQQQCEDIKMLLKQQVQLQMDTLHQVKEDILELQRQLREPGQGQTKILVKFLDETEVNEYETMDALARYNIKMSSLYGEILALDSDVDYVSYLASIARLNKEYVLEWHKREKLQKPKLAKIKDKTG</sequence>
<keyword evidence="2" id="KW-1185">Reference proteome</keyword>
<dbReference type="KEGG" id="dgr:6571041"/>
<organism evidence="2">
    <name type="scientific">Drosophila grimshawi</name>
    <name type="common">Hawaiian fruit fly</name>
    <name type="synonym">Idiomyia grimshawi</name>
    <dbReference type="NCBI Taxonomy" id="7222"/>
    <lineage>
        <taxon>Eukaryota</taxon>
        <taxon>Metazoa</taxon>
        <taxon>Ecdysozoa</taxon>
        <taxon>Arthropoda</taxon>
        <taxon>Hexapoda</taxon>
        <taxon>Insecta</taxon>
        <taxon>Pterygota</taxon>
        <taxon>Neoptera</taxon>
        <taxon>Endopterygota</taxon>
        <taxon>Diptera</taxon>
        <taxon>Brachycera</taxon>
        <taxon>Muscomorpha</taxon>
        <taxon>Ephydroidea</taxon>
        <taxon>Drosophilidae</taxon>
        <taxon>Drosophila</taxon>
        <taxon>Hawaiian Drosophila</taxon>
    </lineage>
</organism>
<reference evidence="1 2" key="1">
    <citation type="journal article" date="2007" name="Nature">
        <title>Evolution of genes and genomes on the Drosophila phylogeny.</title>
        <authorList>
            <consortium name="Drosophila 12 Genomes Consortium"/>
            <person name="Clark A.G."/>
            <person name="Eisen M.B."/>
            <person name="Smith D.R."/>
            <person name="Bergman C.M."/>
            <person name="Oliver B."/>
            <person name="Markow T.A."/>
            <person name="Kaufman T.C."/>
            <person name="Kellis M."/>
            <person name="Gelbart W."/>
            <person name="Iyer V.N."/>
            <person name="Pollard D.A."/>
            <person name="Sackton T.B."/>
            <person name="Larracuente A.M."/>
            <person name="Singh N.D."/>
            <person name="Abad J.P."/>
            <person name="Abt D.N."/>
            <person name="Adryan B."/>
            <person name="Aguade M."/>
            <person name="Akashi H."/>
            <person name="Anderson W.W."/>
            <person name="Aquadro C.F."/>
            <person name="Ardell D.H."/>
            <person name="Arguello R."/>
            <person name="Artieri C.G."/>
            <person name="Barbash D.A."/>
            <person name="Barker D."/>
            <person name="Barsanti P."/>
            <person name="Batterham P."/>
            <person name="Batzoglou S."/>
            <person name="Begun D."/>
            <person name="Bhutkar A."/>
            <person name="Blanco E."/>
            <person name="Bosak S.A."/>
            <person name="Bradley R.K."/>
            <person name="Brand A.D."/>
            <person name="Brent M.R."/>
            <person name="Brooks A.N."/>
            <person name="Brown R.H."/>
            <person name="Butlin R.K."/>
            <person name="Caggese C."/>
            <person name="Calvi B.R."/>
            <person name="Bernardo de Carvalho A."/>
            <person name="Caspi A."/>
            <person name="Castrezana S."/>
            <person name="Celniker S.E."/>
            <person name="Chang J.L."/>
            <person name="Chapple C."/>
            <person name="Chatterji S."/>
            <person name="Chinwalla A."/>
            <person name="Civetta A."/>
            <person name="Clifton S.W."/>
            <person name="Comeron J.M."/>
            <person name="Costello J.C."/>
            <person name="Coyne J.A."/>
            <person name="Daub J."/>
            <person name="David R.G."/>
            <person name="Delcher A.L."/>
            <person name="Delehaunty K."/>
            <person name="Do C.B."/>
            <person name="Ebling H."/>
            <person name="Edwards K."/>
            <person name="Eickbush T."/>
            <person name="Evans J.D."/>
            <person name="Filipski A."/>
            <person name="Findeiss S."/>
            <person name="Freyhult E."/>
            <person name="Fulton L."/>
            <person name="Fulton R."/>
            <person name="Garcia A.C."/>
            <person name="Gardiner A."/>
            <person name="Garfield D.A."/>
            <person name="Garvin B.E."/>
            <person name="Gibson G."/>
            <person name="Gilbert D."/>
            <person name="Gnerre S."/>
            <person name="Godfrey J."/>
            <person name="Good R."/>
            <person name="Gotea V."/>
            <person name="Gravely B."/>
            <person name="Greenberg A.J."/>
            <person name="Griffiths-Jones S."/>
            <person name="Gross S."/>
            <person name="Guigo R."/>
            <person name="Gustafson E.A."/>
            <person name="Haerty W."/>
            <person name="Hahn M.W."/>
            <person name="Halligan D.L."/>
            <person name="Halpern A.L."/>
            <person name="Halter G.M."/>
            <person name="Han M.V."/>
            <person name="Heger A."/>
            <person name="Hillier L."/>
            <person name="Hinrichs A.S."/>
            <person name="Holmes I."/>
            <person name="Hoskins R.A."/>
            <person name="Hubisz M.J."/>
            <person name="Hultmark D."/>
            <person name="Huntley M.A."/>
            <person name="Jaffe D.B."/>
            <person name="Jagadeeshan S."/>
            <person name="Jeck W.R."/>
            <person name="Johnson J."/>
            <person name="Jones C.D."/>
            <person name="Jordan W.C."/>
            <person name="Karpen G.H."/>
            <person name="Kataoka E."/>
            <person name="Keightley P.D."/>
            <person name="Kheradpour P."/>
            <person name="Kirkness E.F."/>
            <person name="Koerich L.B."/>
            <person name="Kristiansen K."/>
            <person name="Kudrna D."/>
            <person name="Kulathinal R.J."/>
            <person name="Kumar S."/>
            <person name="Kwok R."/>
            <person name="Lander E."/>
            <person name="Langley C.H."/>
            <person name="Lapoint R."/>
            <person name="Lazzaro B.P."/>
            <person name="Lee S.J."/>
            <person name="Levesque L."/>
            <person name="Li R."/>
            <person name="Lin C.F."/>
            <person name="Lin M.F."/>
            <person name="Lindblad-Toh K."/>
            <person name="Llopart A."/>
            <person name="Long M."/>
            <person name="Low L."/>
            <person name="Lozovsky E."/>
            <person name="Lu J."/>
            <person name="Luo M."/>
            <person name="Machado C.A."/>
            <person name="Makalowski W."/>
            <person name="Marzo M."/>
            <person name="Matsuda M."/>
            <person name="Matzkin L."/>
            <person name="McAllister B."/>
            <person name="McBride C.S."/>
            <person name="McKernan B."/>
            <person name="McKernan K."/>
            <person name="Mendez-Lago M."/>
            <person name="Minx P."/>
            <person name="Mollenhauer M.U."/>
            <person name="Montooth K."/>
            <person name="Mount S.M."/>
            <person name="Mu X."/>
            <person name="Myers E."/>
            <person name="Negre B."/>
            <person name="Newfeld S."/>
            <person name="Nielsen R."/>
            <person name="Noor M.A."/>
            <person name="O'Grady P."/>
            <person name="Pachter L."/>
            <person name="Papaceit M."/>
            <person name="Parisi M.J."/>
            <person name="Parisi M."/>
            <person name="Parts L."/>
            <person name="Pedersen J.S."/>
            <person name="Pesole G."/>
            <person name="Phillippy A.M."/>
            <person name="Ponting C.P."/>
            <person name="Pop M."/>
            <person name="Porcelli D."/>
            <person name="Powell J.R."/>
            <person name="Prohaska S."/>
            <person name="Pruitt K."/>
            <person name="Puig M."/>
            <person name="Quesneville H."/>
            <person name="Ram K.R."/>
            <person name="Rand D."/>
            <person name="Rasmussen M.D."/>
            <person name="Reed L.K."/>
            <person name="Reenan R."/>
            <person name="Reily A."/>
            <person name="Remington K.A."/>
            <person name="Rieger T.T."/>
            <person name="Ritchie M.G."/>
            <person name="Robin C."/>
            <person name="Rogers Y.H."/>
            <person name="Rohde C."/>
            <person name="Rozas J."/>
            <person name="Rubenfield M.J."/>
            <person name="Ruiz A."/>
            <person name="Russo S."/>
            <person name="Salzberg S.L."/>
            <person name="Sanchez-Gracia A."/>
            <person name="Saranga D.J."/>
            <person name="Sato H."/>
            <person name="Schaeffer S.W."/>
            <person name="Schatz M.C."/>
            <person name="Schlenke T."/>
            <person name="Schwartz R."/>
            <person name="Segarra C."/>
            <person name="Singh R.S."/>
            <person name="Sirot L."/>
            <person name="Sirota M."/>
            <person name="Sisneros N.B."/>
            <person name="Smith C.D."/>
            <person name="Smith T.F."/>
            <person name="Spieth J."/>
            <person name="Stage D.E."/>
            <person name="Stark A."/>
            <person name="Stephan W."/>
            <person name="Strausberg R.L."/>
            <person name="Strempel S."/>
            <person name="Sturgill D."/>
            <person name="Sutton G."/>
            <person name="Sutton G.G."/>
            <person name="Tao W."/>
            <person name="Teichmann S."/>
            <person name="Tobari Y.N."/>
            <person name="Tomimura Y."/>
            <person name="Tsolas J.M."/>
            <person name="Valente V.L."/>
            <person name="Venter E."/>
            <person name="Venter J.C."/>
            <person name="Vicario S."/>
            <person name="Vieira F.G."/>
            <person name="Vilella A.J."/>
            <person name="Villasante A."/>
            <person name="Walenz B."/>
            <person name="Wang J."/>
            <person name="Wasserman M."/>
            <person name="Watts T."/>
            <person name="Wilson D."/>
            <person name="Wilson R.K."/>
            <person name="Wing R.A."/>
            <person name="Wolfner M.F."/>
            <person name="Wong A."/>
            <person name="Wong G.K."/>
            <person name="Wu C.I."/>
            <person name="Wu G."/>
            <person name="Yamamoto D."/>
            <person name="Yang H.P."/>
            <person name="Yang S.P."/>
            <person name="Yorke J.A."/>
            <person name="Yoshida K."/>
            <person name="Zdobnov E."/>
            <person name="Zhang P."/>
            <person name="Zhang Y."/>
            <person name="Zimin A.V."/>
            <person name="Baldwin J."/>
            <person name="Abdouelleil A."/>
            <person name="Abdulkadir J."/>
            <person name="Abebe A."/>
            <person name="Abera B."/>
            <person name="Abreu J."/>
            <person name="Acer S.C."/>
            <person name="Aftuck L."/>
            <person name="Alexander A."/>
            <person name="An P."/>
            <person name="Anderson E."/>
            <person name="Anderson S."/>
            <person name="Arachi H."/>
            <person name="Azer M."/>
            <person name="Bachantsang P."/>
            <person name="Barry A."/>
            <person name="Bayul T."/>
            <person name="Berlin A."/>
            <person name="Bessette D."/>
            <person name="Bloom T."/>
            <person name="Blye J."/>
            <person name="Boguslavskiy L."/>
            <person name="Bonnet C."/>
            <person name="Boukhgalter B."/>
            <person name="Bourzgui I."/>
            <person name="Brown A."/>
            <person name="Cahill P."/>
            <person name="Channer S."/>
            <person name="Cheshatsang Y."/>
            <person name="Chuda L."/>
            <person name="Citroen M."/>
            <person name="Collymore A."/>
            <person name="Cooke P."/>
            <person name="Costello M."/>
            <person name="D'Aco K."/>
            <person name="Daza R."/>
            <person name="De Haan G."/>
            <person name="DeGray S."/>
            <person name="DeMaso C."/>
            <person name="Dhargay N."/>
            <person name="Dooley K."/>
            <person name="Dooley E."/>
            <person name="Doricent M."/>
            <person name="Dorje P."/>
            <person name="Dorjee K."/>
            <person name="Dupes A."/>
            <person name="Elong R."/>
            <person name="Falk J."/>
            <person name="Farina A."/>
            <person name="Faro S."/>
            <person name="Ferguson D."/>
            <person name="Fisher S."/>
            <person name="Foley C.D."/>
            <person name="Franke A."/>
            <person name="Friedrich D."/>
            <person name="Gadbois L."/>
            <person name="Gearin G."/>
            <person name="Gearin C.R."/>
            <person name="Giannoukos G."/>
            <person name="Goode T."/>
            <person name="Graham J."/>
            <person name="Grandbois E."/>
            <person name="Grewal S."/>
            <person name="Gyaltsen K."/>
            <person name="Hafez N."/>
            <person name="Hagos B."/>
            <person name="Hall J."/>
            <person name="Henson C."/>
            <person name="Hollinger A."/>
            <person name="Honan T."/>
            <person name="Huard M.D."/>
            <person name="Hughes L."/>
            <person name="Hurhula B."/>
            <person name="Husby M.E."/>
            <person name="Kamat A."/>
            <person name="Kanga B."/>
            <person name="Kashin S."/>
            <person name="Khazanovich D."/>
            <person name="Kisner P."/>
            <person name="Lance K."/>
            <person name="Lara M."/>
            <person name="Lee W."/>
            <person name="Lennon N."/>
            <person name="Letendre F."/>
            <person name="LeVine R."/>
            <person name="Lipovsky A."/>
            <person name="Liu X."/>
            <person name="Liu J."/>
            <person name="Liu S."/>
            <person name="Lokyitsang T."/>
            <person name="Lokyitsang Y."/>
            <person name="Lubonja R."/>
            <person name="Lui A."/>
            <person name="MacDonald P."/>
            <person name="Magnisalis V."/>
            <person name="Maru K."/>
            <person name="Matthews C."/>
            <person name="McCusker W."/>
            <person name="McDonough S."/>
            <person name="Mehta T."/>
            <person name="Meldrim J."/>
            <person name="Meneus L."/>
            <person name="Mihai O."/>
            <person name="Mihalev A."/>
            <person name="Mihova T."/>
            <person name="Mittelman R."/>
            <person name="Mlenga V."/>
            <person name="Montmayeur A."/>
            <person name="Mulrain L."/>
            <person name="Navidi A."/>
            <person name="Naylor J."/>
            <person name="Negash T."/>
            <person name="Nguyen T."/>
            <person name="Nguyen N."/>
            <person name="Nicol R."/>
            <person name="Norbu C."/>
            <person name="Norbu N."/>
            <person name="Novod N."/>
            <person name="O'Neill B."/>
            <person name="Osman S."/>
            <person name="Markiewicz E."/>
            <person name="Oyono O.L."/>
            <person name="Patti C."/>
            <person name="Phunkhang P."/>
            <person name="Pierre F."/>
            <person name="Priest M."/>
            <person name="Raghuraman S."/>
            <person name="Rege F."/>
            <person name="Reyes R."/>
            <person name="Rise C."/>
            <person name="Rogov P."/>
            <person name="Ross K."/>
            <person name="Ryan E."/>
            <person name="Settipalli S."/>
            <person name="Shea T."/>
            <person name="Sherpa N."/>
            <person name="Shi L."/>
            <person name="Shih D."/>
            <person name="Sparrow T."/>
            <person name="Spaulding J."/>
            <person name="Stalker J."/>
            <person name="Stange-Thomann N."/>
            <person name="Stavropoulos S."/>
            <person name="Stone C."/>
            <person name="Strader C."/>
            <person name="Tesfaye S."/>
            <person name="Thomson T."/>
            <person name="Thoulutsang Y."/>
            <person name="Thoulutsang D."/>
            <person name="Topham K."/>
            <person name="Topping I."/>
            <person name="Tsamla T."/>
            <person name="Vassiliev H."/>
            <person name="Vo A."/>
            <person name="Wangchuk T."/>
            <person name="Wangdi T."/>
            <person name="Weiand M."/>
            <person name="Wilkinson J."/>
            <person name="Wilson A."/>
            <person name="Yadav S."/>
            <person name="Young G."/>
            <person name="Yu Q."/>
            <person name="Zembek L."/>
            <person name="Zhong D."/>
            <person name="Zimmer A."/>
            <person name="Zwirko Z."/>
            <person name="Jaffe D.B."/>
            <person name="Alvarez P."/>
            <person name="Brockman W."/>
            <person name="Butler J."/>
            <person name="Chin C."/>
            <person name="Gnerre S."/>
            <person name="Grabherr M."/>
            <person name="Kleber M."/>
            <person name="Mauceli E."/>
            <person name="MacCallum I."/>
        </authorList>
    </citation>
    <scope>NUCLEOTIDE SEQUENCE [LARGE SCALE GENOMIC DNA]</scope>
    <source>
        <strain evidence="2">Tucson 15287-2541.00</strain>
    </source>
</reference>